<gene>
    <name evidence="2" type="ORF">HKN21_06410</name>
</gene>
<evidence type="ECO:0000313" key="3">
    <source>
        <dbReference type="Proteomes" id="UP000547674"/>
    </source>
</evidence>
<reference evidence="2 3" key="1">
    <citation type="submission" date="2020-03" db="EMBL/GenBank/DDBJ databases">
        <title>Metabolic flexibility allows generalist bacteria to become dominant in a frequently disturbed ecosystem.</title>
        <authorList>
            <person name="Chen Y.-J."/>
            <person name="Leung P.M."/>
            <person name="Bay S.K."/>
            <person name="Hugenholtz P."/>
            <person name="Kessler A.J."/>
            <person name="Shelley G."/>
            <person name="Waite D.W."/>
            <person name="Cook P.L."/>
            <person name="Greening C."/>
        </authorList>
    </citation>
    <scope>NUCLEOTIDE SEQUENCE [LARGE SCALE GENOMIC DNA]</scope>
    <source>
        <strain evidence="2">SS_bin_28</strain>
    </source>
</reference>
<organism evidence="2 3">
    <name type="scientific">Eiseniibacteriota bacterium</name>
    <dbReference type="NCBI Taxonomy" id="2212470"/>
    <lineage>
        <taxon>Bacteria</taxon>
        <taxon>Candidatus Eiseniibacteriota</taxon>
    </lineage>
</organism>
<proteinExistence type="predicted"/>
<dbReference type="Proteomes" id="UP000547674">
    <property type="component" value="Unassembled WGS sequence"/>
</dbReference>
<evidence type="ECO:0000313" key="2">
    <source>
        <dbReference type="EMBL" id="NNF06374.1"/>
    </source>
</evidence>
<feature type="chain" id="PRO_5030995559" evidence="1">
    <location>
        <begin position="26"/>
        <end position="83"/>
    </location>
</feature>
<name>A0A7Y2E6Y8_UNCEI</name>
<accession>A0A7Y2E6Y8</accession>
<keyword evidence="1" id="KW-0732">Signal</keyword>
<sequence length="83" mass="9322">MRLKQTLIAAIFFVAVLPGCSEQNAQIVSENGSIDFIEPEAEFPRIRFADGQVSLNDRCPVRKVKLNRRMPPIYVNGKPIGFC</sequence>
<dbReference type="AlphaFoldDB" id="A0A7Y2E6Y8"/>
<protein>
    <submittedName>
        <fullName evidence="2">Uncharacterized protein</fullName>
    </submittedName>
</protein>
<comment type="caution">
    <text evidence="2">The sequence shown here is derived from an EMBL/GenBank/DDBJ whole genome shotgun (WGS) entry which is preliminary data.</text>
</comment>
<dbReference type="EMBL" id="JABDJR010000241">
    <property type="protein sequence ID" value="NNF06374.1"/>
    <property type="molecule type" value="Genomic_DNA"/>
</dbReference>
<evidence type="ECO:0000256" key="1">
    <source>
        <dbReference type="SAM" id="SignalP"/>
    </source>
</evidence>
<feature type="signal peptide" evidence="1">
    <location>
        <begin position="1"/>
        <end position="25"/>
    </location>
</feature>